<proteinExistence type="predicted"/>
<organism evidence="1 2">
    <name type="scientific">Burkholderia ubonensis</name>
    <dbReference type="NCBI Taxonomy" id="101571"/>
    <lineage>
        <taxon>Bacteria</taxon>
        <taxon>Pseudomonadati</taxon>
        <taxon>Pseudomonadota</taxon>
        <taxon>Betaproteobacteria</taxon>
        <taxon>Burkholderiales</taxon>
        <taxon>Burkholderiaceae</taxon>
        <taxon>Burkholderia</taxon>
        <taxon>Burkholderia cepacia complex</taxon>
    </lineage>
</organism>
<reference evidence="1 2" key="1">
    <citation type="submission" date="2015-11" db="EMBL/GenBank/DDBJ databases">
        <title>Expanding the genomic diversity of Burkholderia species for the development of highly accurate diagnostics.</title>
        <authorList>
            <person name="Sahl J."/>
            <person name="Keim P."/>
            <person name="Wagner D."/>
        </authorList>
    </citation>
    <scope>NUCLEOTIDE SEQUENCE [LARGE SCALE GENOMIC DNA]</scope>
    <source>
        <strain evidence="1 2">MSMB1585WGS</strain>
    </source>
</reference>
<evidence type="ECO:0000313" key="2">
    <source>
        <dbReference type="Proteomes" id="UP000057910"/>
    </source>
</evidence>
<evidence type="ECO:0008006" key="3">
    <source>
        <dbReference type="Google" id="ProtNLM"/>
    </source>
</evidence>
<dbReference type="EMBL" id="LPAD01000071">
    <property type="protein sequence ID" value="KVN83496.1"/>
    <property type="molecule type" value="Genomic_DNA"/>
</dbReference>
<sequence length="185" mass="19662">MTDDDREGRLYRISIPGLTDGASVMPRAQLCNPIGDNSEETEIRIKPGDRVWVAFEGGDPRFPVIVGFRPKNQENGIDWRRFFHANFQFNADSTFEIIANTKVHVKTQTALIEADNAHCTGNLTVDGLLTFNGGMQGKGGAGGGPAMIVSGGAAFSEDVVAAGTSVHGHGHIEQGDGARVSNPVA</sequence>
<comment type="caution">
    <text evidence="1">The sequence shown here is derived from an EMBL/GenBank/DDBJ whole genome shotgun (WGS) entry which is preliminary data.</text>
</comment>
<name>A0ABD4DZS2_9BURK</name>
<evidence type="ECO:0000313" key="1">
    <source>
        <dbReference type="EMBL" id="KVN83496.1"/>
    </source>
</evidence>
<dbReference type="AlphaFoldDB" id="A0ABD4DZS2"/>
<accession>A0ABD4DZS2</accession>
<dbReference type="Proteomes" id="UP000057910">
    <property type="component" value="Unassembled WGS sequence"/>
</dbReference>
<gene>
    <name evidence="1" type="ORF">WJ68_16425</name>
</gene>
<protein>
    <recommendedName>
        <fullName evidence="3">Baseplate assembly protein</fullName>
    </recommendedName>
</protein>